<evidence type="ECO:0000256" key="4">
    <source>
        <dbReference type="ARBA" id="ARBA00023163"/>
    </source>
</evidence>
<evidence type="ECO:0000313" key="6">
    <source>
        <dbReference type="EMBL" id="CAB3681173.1"/>
    </source>
</evidence>
<dbReference type="EMBL" id="CADIJO010000004">
    <property type="protein sequence ID" value="CAB3681173.1"/>
    <property type="molecule type" value="Genomic_DNA"/>
</dbReference>
<dbReference type="Gene3D" id="1.10.10.10">
    <property type="entry name" value="Winged helix-like DNA-binding domain superfamily/Winged helix DNA-binding domain"/>
    <property type="match status" value="1"/>
</dbReference>
<dbReference type="PRINTS" id="PR00039">
    <property type="entry name" value="HTHLYSR"/>
</dbReference>
<dbReference type="Pfam" id="PF03466">
    <property type="entry name" value="LysR_substrate"/>
    <property type="match status" value="1"/>
</dbReference>
<gene>
    <name evidence="6" type="primary">hdfR_4</name>
    <name evidence="6" type="ORF">LMG3458_01627</name>
</gene>
<sequence length="297" mass="32953">MRNLDLDLLRTLTAIARYETFSEAANRLHKTQSAVTQQMQRLEATIGLPLFEKQGRNKALSTHGRRLVEYARHMLAINDEALRALQDGPLEGDLRLGAPLDVADTILPTLLTHIARSAPRVKLEIRADRSPFLMDALRAGELDLTISTRFDQDFEGVALRTSPTVWLASADYVHDVNAPVPLVLADEPSIFRRLALTALEQAQVRWHTNYVAPNLVGIKAALRAGLGVTARSVELLGPEMRVLGEKEGLPPLPDVTYFLWIRRDLINPLTRQVYDMLKASLGLARHADAAPNPASLQ</sequence>
<dbReference type="Proteomes" id="UP000494111">
    <property type="component" value="Unassembled WGS sequence"/>
</dbReference>
<dbReference type="SUPFAM" id="SSF53850">
    <property type="entry name" value="Periplasmic binding protein-like II"/>
    <property type="match status" value="1"/>
</dbReference>
<feature type="domain" description="HTH lysR-type" evidence="5">
    <location>
        <begin position="4"/>
        <end position="61"/>
    </location>
</feature>
<organism evidence="6 7">
    <name type="scientific">Achromobacter deleyi</name>
    <dbReference type="NCBI Taxonomy" id="1353891"/>
    <lineage>
        <taxon>Bacteria</taxon>
        <taxon>Pseudomonadati</taxon>
        <taxon>Pseudomonadota</taxon>
        <taxon>Betaproteobacteria</taxon>
        <taxon>Burkholderiales</taxon>
        <taxon>Alcaligenaceae</taxon>
        <taxon>Achromobacter</taxon>
    </lineage>
</organism>
<dbReference type="Gene3D" id="3.40.190.10">
    <property type="entry name" value="Periplasmic binding protein-like II"/>
    <property type="match status" value="2"/>
</dbReference>
<dbReference type="AlphaFoldDB" id="A0A6S7ARB5"/>
<comment type="similarity">
    <text evidence="1">Belongs to the LysR transcriptional regulatory family.</text>
</comment>
<name>A0A6S7ARB5_9BURK</name>
<dbReference type="InterPro" id="IPR005119">
    <property type="entry name" value="LysR_subst-bd"/>
</dbReference>
<dbReference type="PROSITE" id="PS50931">
    <property type="entry name" value="HTH_LYSR"/>
    <property type="match status" value="1"/>
</dbReference>
<accession>A0A6S7ARB5</accession>
<protein>
    <submittedName>
        <fullName evidence="6">HTH-type transcriptional regulator HdfR</fullName>
    </submittedName>
</protein>
<dbReference type="PANTHER" id="PTHR30579">
    <property type="entry name" value="TRANSCRIPTIONAL REGULATOR"/>
    <property type="match status" value="1"/>
</dbReference>
<keyword evidence="4" id="KW-0804">Transcription</keyword>
<dbReference type="InterPro" id="IPR036390">
    <property type="entry name" value="WH_DNA-bd_sf"/>
</dbReference>
<dbReference type="PANTHER" id="PTHR30579:SF7">
    <property type="entry name" value="HTH-TYPE TRANSCRIPTIONAL REGULATOR LRHA-RELATED"/>
    <property type="match status" value="1"/>
</dbReference>
<keyword evidence="3" id="KW-0238">DNA-binding</keyword>
<dbReference type="InterPro" id="IPR036388">
    <property type="entry name" value="WH-like_DNA-bd_sf"/>
</dbReference>
<dbReference type="GO" id="GO:0003677">
    <property type="term" value="F:DNA binding"/>
    <property type="evidence" value="ECO:0007669"/>
    <property type="project" value="UniProtKB-KW"/>
</dbReference>
<evidence type="ECO:0000256" key="2">
    <source>
        <dbReference type="ARBA" id="ARBA00023015"/>
    </source>
</evidence>
<dbReference type="InterPro" id="IPR000847">
    <property type="entry name" value="LysR_HTH_N"/>
</dbReference>
<dbReference type="RefSeq" id="WP_175192331.1">
    <property type="nucleotide sequence ID" value="NZ_CADIJO010000004.1"/>
</dbReference>
<evidence type="ECO:0000256" key="1">
    <source>
        <dbReference type="ARBA" id="ARBA00009437"/>
    </source>
</evidence>
<reference evidence="6 7" key="1">
    <citation type="submission" date="2020-04" db="EMBL/GenBank/DDBJ databases">
        <authorList>
            <person name="De Canck E."/>
        </authorList>
    </citation>
    <scope>NUCLEOTIDE SEQUENCE [LARGE SCALE GENOMIC DNA]</scope>
    <source>
        <strain evidence="6 7">LMG 3458</strain>
    </source>
</reference>
<evidence type="ECO:0000313" key="7">
    <source>
        <dbReference type="Proteomes" id="UP000494111"/>
    </source>
</evidence>
<proteinExistence type="inferred from homology"/>
<dbReference type="Pfam" id="PF00126">
    <property type="entry name" value="HTH_1"/>
    <property type="match status" value="1"/>
</dbReference>
<evidence type="ECO:0000259" key="5">
    <source>
        <dbReference type="PROSITE" id="PS50931"/>
    </source>
</evidence>
<dbReference type="GO" id="GO:0003700">
    <property type="term" value="F:DNA-binding transcription factor activity"/>
    <property type="evidence" value="ECO:0007669"/>
    <property type="project" value="InterPro"/>
</dbReference>
<evidence type="ECO:0000256" key="3">
    <source>
        <dbReference type="ARBA" id="ARBA00023125"/>
    </source>
</evidence>
<dbReference type="InterPro" id="IPR050176">
    <property type="entry name" value="LTTR"/>
</dbReference>
<keyword evidence="2" id="KW-0805">Transcription regulation</keyword>
<dbReference type="SUPFAM" id="SSF46785">
    <property type="entry name" value="Winged helix' DNA-binding domain"/>
    <property type="match status" value="1"/>
</dbReference>